<evidence type="ECO:0000313" key="3">
    <source>
        <dbReference type="Proteomes" id="UP000722485"/>
    </source>
</evidence>
<comment type="caution">
    <text evidence="2">The sequence shown here is derived from an EMBL/GenBank/DDBJ whole genome shotgun (WGS) entry which is preliminary data.</text>
</comment>
<sequence>MSSGGTSGPRAPEPLLRLKCNLRVEMTGTFVDLNGGGGQDPPVIGQNDNNWETNPNQHWELYTLPGRGDDEILIKSVVSGGYLLSDGHATKIRCERVNIWDENVRWHIEGMDWGNFNSDTHIRFRNHKHSNSYLDLANGHKENRTPMMTWDRHGGSNQVFKLWRR</sequence>
<dbReference type="OrthoDB" id="2131701at2759"/>
<feature type="domain" description="Ricin B lectin" evidence="1">
    <location>
        <begin position="55"/>
        <end position="150"/>
    </location>
</feature>
<protein>
    <recommendedName>
        <fullName evidence="1">Ricin B lectin domain-containing protein</fullName>
    </recommendedName>
</protein>
<dbReference type="SUPFAM" id="SSF50370">
    <property type="entry name" value="Ricin B-like lectins"/>
    <property type="match status" value="1"/>
</dbReference>
<dbReference type="InterPro" id="IPR000772">
    <property type="entry name" value="Ricin_B_lectin"/>
</dbReference>
<dbReference type="Proteomes" id="UP000722485">
    <property type="component" value="Unassembled WGS sequence"/>
</dbReference>
<proteinExistence type="predicted"/>
<dbReference type="InterPro" id="IPR035992">
    <property type="entry name" value="Ricin_B-like_lectins"/>
</dbReference>
<keyword evidence="3" id="KW-1185">Reference proteome</keyword>
<reference evidence="2" key="1">
    <citation type="submission" date="2020-03" db="EMBL/GenBank/DDBJ databases">
        <title>Draft Genome Sequence of Cylindrodendrum hubeiense.</title>
        <authorList>
            <person name="Buettner E."/>
            <person name="Kellner H."/>
        </authorList>
    </citation>
    <scope>NUCLEOTIDE SEQUENCE</scope>
    <source>
        <strain evidence="2">IHI 201604</strain>
    </source>
</reference>
<evidence type="ECO:0000313" key="2">
    <source>
        <dbReference type="EMBL" id="KAF7555140.1"/>
    </source>
</evidence>
<dbReference type="PROSITE" id="PS50231">
    <property type="entry name" value="RICIN_B_LECTIN"/>
    <property type="match status" value="1"/>
</dbReference>
<organism evidence="2 3">
    <name type="scientific">Cylindrodendrum hubeiense</name>
    <dbReference type="NCBI Taxonomy" id="595255"/>
    <lineage>
        <taxon>Eukaryota</taxon>
        <taxon>Fungi</taxon>
        <taxon>Dikarya</taxon>
        <taxon>Ascomycota</taxon>
        <taxon>Pezizomycotina</taxon>
        <taxon>Sordariomycetes</taxon>
        <taxon>Hypocreomycetidae</taxon>
        <taxon>Hypocreales</taxon>
        <taxon>Nectriaceae</taxon>
        <taxon>Cylindrodendrum</taxon>
    </lineage>
</organism>
<dbReference type="Gene3D" id="2.80.10.50">
    <property type="match status" value="1"/>
</dbReference>
<dbReference type="AlphaFoldDB" id="A0A9P5LEH5"/>
<name>A0A9P5LEH5_9HYPO</name>
<gene>
    <name evidence="2" type="ORF">G7Z17_g2361</name>
</gene>
<accession>A0A9P5LEH5</accession>
<dbReference type="Pfam" id="PF14200">
    <property type="entry name" value="RicinB_lectin_2"/>
    <property type="match status" value="1"/>
</dbReference>
<dbReference type="EMBL" id="JAANBB010000023">
    <property type="protein sequence ID" value="KAF7555140.1"/>
    <property type="molecule type" value="Genomic_DNA"/>
</dbReference>
<evidence type="ECO:0000259" key="1">
    <source>
        <dbReference type="Pfam" id="PF14200"/>
    </source>
</evidence>